<organism evidence="1 2">
    <name type="scientific">Exophiala mesophila</name>
    <name type="common">Black yeast-like fungus</name>
    <dbReference type="NCBI Taxonomy" id="212818"/>
    <lineage>
        <taxon>Eukaryota</taxon>
        <taxon>Fungi</taxon>
        <taxon>Dikarya</taxon>
        <taxon>Ascomycota</taxon>
        <taxon>Pezizomycotina</taxon>
        <taxon>Eurotiomycetes</taxon>
        <taxon>Chaetothyriomycetidae</taxon>
        <taxon>Chaetothyriales</taxon>
        <taxon>Herpotrichiellaceae</taxon>
        <taxon>Exophiala</taxon>
    </lineage>
</organism>
<proteinExistence type="predicted"/>
<name>A0A438N855_EXOME</name>
<reference evidence="1 2" key="1">
    <citation type="submission" date="2017-03" db="EMBL/GenBank/DDBJ databases">
        <title>Genomes of endolithic fungi from Antarctica.</title>
        <authorList>
            <person name="Coleine C."/>
            <person name="Masonjones S."/>
            <person name="Stajich J.E."/>
        </authorList>
    </citation>
    <scope>NUCLEOTIDE SEQUENCE [LARGE SCALE GENOMIC DNA]</scope>
    <source>
        <strain evidence="1 2">CCFEE 6314</strain>
    </source>
</reference>
<dbReference type="EMBL" id="NAJM01000015">
    <property type="protein sequence ID" value="RVX71922.1"/>
    <property type="molecule type" value="Genomic_DNA"/>
</dbReference>
<gene>
    <name evidence="1" type="ORF">B0A52_04321</name>
</gene>
<dbReference type="AlphaFoldDB" id="A0A438N855"/>
<evidence type="ECO:0000313" key="2">
    <source>
        <dbReference type="Proteomes" id="UP000288859"/>
    </source>
</evidence>
<dbReference type="Proteomes" id="UP000288859">
    <property type="component" value="Unassembled WGS sequence"/>
</dbReference>
<accession>A0A438N855</accession>
<comment type="caution">
    <text evidence="1">The sequence shown here is derived from an EMBL/GenBank/DDBJ whole genome shotgun (WGS) entry which is preliminary data.</text>
</comment>
<sequence length="443" mass="47926">MRTVAKTWKATCVSAKLEPTNICSAVRSAMNVMGLDVIPTINAMCTCLPQLFKLVADSTYNSVQDGTGLNGATSELINLLAKLEVCVLEQNFQISNNGAQVVQHLMDESKGGILLMAAEIDLEMYSKLVGAIVACAFGSCDPGVFTEYLEMSKEYMMAQLETALSGWRTVLKATDESIKAIGLAGEEVITNAQSLPSKIKTIEDQMCKDSACSGPVITAFMDKVDTMLNTVTGNTQVGQAAASITQSVEKLITLIEGAVESAGLVEEPDTIAKIVSTFTRIGDVIQTFKIVQQLPKLAESLGQDSQAISEFLQSFGTISDDAIKLVSEILEGDWEGNPLEFTTDSTGKVREGMAQIQDLIRTEVEAPLKEFSSQFSQLKQQVSSLPFIGKSLSVTVNVASYQRQTVVSMNMPCAEPGQFNFKPCPISVPIQWPNHHIPWIRLG</sequence>
<protein>
    <submittedName>
        <fullName evidence="1">Uncharacterized protein</fullName>
    </submittedName>
</protein>
<dbReference type="VEuPathDB" id="FungiDB:PV10_08675"/>
<dbReference type="OrthoDB" id="2590365at2759"/>
<evidence type="ECO:0000313" key="1">
    <source>
        <dbReference type="EMBL" id="RVX71922.1"/>
    </source>
</evidence>